<protein>
    <submittedName>
        <fullName evidence="1">Uncharacterized protein</fullName>
    </submittedName>
</protein>
<comment type="caution">
    <text evidence="1">The sequence shown here is derived from an EMBL/GenBank/DDBJ whole genome shotgun (WGS) entry which is preliminary data.</text>
</comment>
<name>A0AAN8IPV3_TRICO</name>
<accession>A0AAN8IPV3</accession>
<evidence type="ECO:0000313" key="1">
    <source>
        <dbReference type="EMBL" id="KAK5981436.1"/>
    </source>
</evidence>
<gene>
    <name evidence="1" type="ORF">GCK32_021291</name>
</gene>
<organism evidence="1 2">
    <name type="scientific">Trichostrongylus colubriformis</name>
    <name type="common">Black scour worm</name>
    <dbReference type="NCBI Taxonomy" id="6319"/>
    <lineage>
        <taxon>Eukaryota</taxon>
        <taxon>Metazoa</taxon>
        <taxon>Ecdysozoa</taxon>
        <taxon>Nematoda</taxon>
        <taxon>Chromadorea</taxon>
        <taxon>Rhabditida</taxon>
        <taxon>Rhabditina</taxon>
        <taxon>Rhabditomorpha</taxon>
        <taxon>Strongyloidea</taxon>
        <taxon>Trichostrongylidae</taxon>
        <taxon>Trichostrongylus</taxon>
    </lineage>
</organism>
<dbReference type="AlphaFoldDB" id="A0AAN8IPV3"/>
<dbReference type="Proteomes" id="UP001331761">
    <property type="component" value="Unassembled WGS sequence"/>
</dbReference>
<sequence length="62" mass="7201">MEEEDFYLNGTSLSTFHNVTNGMLKGVTRINKKYIDVTPNFLIYLSNGGAYEMNIRDNEYEE</sequence>
<proteinExistence type="predicted"/>
<dbReference type="EMBL" id="WIXE01006273">
    <property type="protein sequence ID" value="KAK5981436.1"/>
    <property type="molecule type" value="Genomic_DNA"/>
</dbReference>
<evidence type="ECO:0000313" key="2">
    <source>
        <dbReference type="Proteomes" id="UP001331761"/>
    </source>
</evidence>
<keyword evidence="2" id="KW-1185">Reference proteome</keyword>
<feature type="non-terminal residue" evidence="1">
    <location>
        <position position="62"/>
    </location>
</feature>
<reference evidence="1 2" key="1">
    <citation type="submission" date="2019-10" db="EMBL/GenBank/DDBJ databases">
        <title>Assembly and Annotation for the nematode Trichostrongylus colubriformis.</title>
        <authorList>
            <person name="Martin J."/>
        </authorList>
    </citation>
    <scope>NUCLEOTIDE SEQUENCE [LARGE SCALE GENOMIC DNA]</scope>
    <source>
        <strain evidence="1">G859</strain>
        <tissue evidence="1">Whole worm</tissue>
    </source>
</reference>